<dbReference type="EMBL" id="AVOT02006478">
    <property type="protein sequence ID" value="MBW0481680.1"/>
    <property type="molecule type" value="Genomic_DNA"/>
</dbReference>
<dbReference type="InterPro" id="IPR016161">
    <property type="entry name" value="Ald_DH/histidinol_DH"/>
</dbReference>
<dbReference type="SUPFAM" id="SSF53720">
    <property type="entry name" value="ALDH-like"/>
    <property type="match status" value="1"/>
</dbReference>
<dbReference type="GO" id="GO:0004350">
    <property type="term" value="F:glutamate-5-semialdehyde dehydrogenase activity"/>
    <property type="evidence" value="ECO:0007669"/>
    <property type="project" value="UniProtKB-EC"/>
</dbReference>
<dbReference type="Pfam" id="PF00171">
    <property type="entry name" value="Aldedh"/>
    <property type="match status" value="1"/>
</dbReference>
<feature type="compositionally biased region" description="Polar residues" evidence="12">
    <location>
        <begin position="1"/>
        <end position="21"/>
    </location>
</feature>
<evidence type="ECO:0000256" key="8">
    <source>
        <dbReference type="ARBA" id="ARBA00059423"/>
    </source>
</evidence>
<comment type="pathway">
    <text evidence="1">Amino-acid biosynthesis; L-proline biosynthesis; L-glutamate 5-semialdehyde from L-glutamate: step 2/2.</text>
</comment>
<keyword evidence="5" id="KW-0521">NADP</keyword>
<reference evidence="14" key="1">
    <citation type="submission" date="2021-03" db="EMBL/GenBank/DDBJ databases">
        <title>Draft genome sequence of rust myrtle Austropuccinia psidii MF-1, a brazilian biotype.</title>
        <authorList>
            <person name="Quecine M.C."/>
            <person name="Pachon D.M.R."/>
            <person name="Bonatelli M.L."/>
            <person name="Correr F.H."/>
            <person name="Franceschini L.M."/>
            <person name="Leite T.F."/>
            <person name="Margarido G.R.A."/>
            <person name="Almeida C.A."/>
            <person name="Ferrarezi J.A."/>
            <person name="Labate C.A."/>
        </authorList>
    </citation>
    <scope>NUCLEOTIDE SEQUENCE</scope>
    <source>
        <strain evidence="14">MF-1</strain>
    </source>
</reference>
<comment type="caution">
    <text evidence="14">The sequence shown here is derived from an EMBL/GenBank/DDBJ whole genome shotgun (WGS) entry which is preliminary data.</text>
</comment>
<proteinExistence type="inferred from homology"/>
<dbReference type="OrthoDB" id="1934954at2759"/>
<gene>
    <name evidence="14" type="ORF">O181_021395</name>
</gene>
<evidence type="ECO:0000256" key="10">
    <source>
        <dbReference type="ARBA" id="ARBA00075718"/>
    </source>
</evidence>
<dbReference type="NCBIfam" id="NF001221">
    <property type="entry name" value="PRK00197.1"/>
    <property type="match status" value="1"/>
</dbReference>
<comment type="catalytic activity">
    <reaction evidence="7">
        <text>L-glutamate 5-semialdehyde + phosphate + NADP(+) = L-glutamyl 5-phosphate + NADPH + H(+)</text>
        <dbReference type="Rhea" id="RHEA:19541"/>
        <dbReference type="ChEBI" id="CHEBI:15378"/>
        <dbReference type="ChEBI" id="CHEBI:43474"/>
        <dbReference type="ChEBI" id="CHEBI:57783"/>
        <dbReference type="ChEBI" id="CHEBI:58066"/>
        <dbReference type="ChEBI" id="CHEBI:58274"/>
        <dbReference type="ChEBI" id="CHEBI:58349"/>
        <dbReference type="EC" id="1.2.1.41"/>
    </reaction>
</comment>
<name>A0A9Q3CFN7_9BASI</name>
<feature type="region of interest" description="Disordered" evidence="12">
    <location>
        <begin position="1"/>
        <end position="24"/>
    </location>
</feature>
<keyword evidence="3" id="KW-0028">Amino-acid biosynthesis</keyword>
<evidence type="ECO:0000256" key="1">
    <source>
        <dbReference type="ARBA" id="ARBA00004985"/>
    </source>
</evidence>
<dbReference type="Gene3D" id="3.40.309.10">
    <property type="entry name" value="Aldehyde Dehydrogenase, Chain A, domain 2"/>
    <property type="match status" value="1"/>
</dbReference>
<feature type="domain" description="Aldehyde dehydrogenase" evidence="13">
    <location>
        <begin position="143"/>
        <end position="412"/>
    </location>
</feature>
<dbReference type="NCBIfam" id="TIGR00407">
    <property type="entry name" value="proA"/>
    <property type="match status" value="1"/>
</dbReference>
<dbReference type="Proteomes" id="UP000765509">
    <property type="component" value="Unassembled WGS sequence"/>
</dbReference>
<dbReference type="HAMAP" id="MF_00412">
    <property type="entry name" value="ProA"/>
    <property type="match status" value="1"/>
</dbReference>
<dbReference type="PANTHER" id="PTHR11063">
    <property type="entry name" value="GLUTAMATE SEMIALDEHYDE DEHYDROGENASE"/>
    <property type="match status" value="1"/>
</dbReference>
<feature type="compositionally biased region" description="Basic residues" evidence="12">
    <location>
        <begin position="63"/>
        <end position="73"/>
    </location>
</feature>
<evidence type="ECO:0000256" key="5">
    <source>
        <dbReference type="ARBA" id="ARBA00022857"/>
    </source>
</evidence>
<keyword evidence="4" id="KW-0641">Proline biosynthesis</keyword>
<sequence>MNLIDTYQNQSNQRLPISSTSGDHRQQCSLPLKLWLSPEKLSLTKFCPVFDLEVLPLGDSSKARRGRRPHVKSRAAPPPAREINRISHPLVRPGRLPAKPIQLIPESHHDRKRLKWRSGLRNIFISYRRFTPIMGTSAFGLAQSAKVAFDSFQSVSSEAKTQALARLKQLLTEKKDEVLAANSVDVEAASELVKQTKLSESILKRLDLRSSDDKFDSIIKGIDDVIRLPDPAGQVQSVTKLDEGMNLYKVTCPIGVLLIIFEARPEVMVNIASLAVKSGNTAILKGGKESLNTQNVLTEIINEALAETLPQNVIQSVSSRSDVSELLSQDNFIDLVIPRGSKELVQFIKNNTKIPVLGHADGLCNIFIDHGADLKMATRCIIDAKTSYPAACNAVETVIVHQSWLENGFTDLALSLLNAKVTLKLDRASLDALKSCARVTSHPLFWSNCSLAKEDDFRTEWLSLILTIKTVDSLSGAIQHINTHSSHHTDSIITQSKENAAQFCQSVNSSSVYVNCSTRFADGYRYGFGTEIGISTNKIHSRGPVGLEGLVIYKWVLYGEGDEGHITADYAEGKKQYIHQNIPVDQARLLKPF</sequence>
<accession>A0A9Q3CFN7</accession>
<evidence type="ECO:0000259" key="13">
    <source>
        <dbReference type="Pfam" id="PF00171"/>
    </source>
</evidence>
<feature type="region of interest" description="Disordered" evidence="12">
    <location>
        <begin position="61"/>
        <end position="86"/>
    </location>
</feature>
<dbReference type="AlphaFoldDB" id="A0A9Q3CFN7"/>
<dbReference type="InterPro" id="IPR020593">
    <property type="entry name" value="G-glutamylP_reductase_CS"/>
</dbReference>
<evidence type="ECO:0000313" key="14">
    <source>
        <dbReference type="EMBL" id="MBW0481680.1"/>
    </source>
</evidence>
<dbReference type="PANTHER" id="PTHR11063:SF8">
    <property type="entry name" value="DELTA-1-PYRROLINE-5-CARBOXYLATE SYNTHASE"/>
    <property type="match status" value="1"/>
</dbReference>
<dbReference type="CDD" id="cd07079">
    <property type="entry name" value="ALDH_F18-19_ProA-GPR"/>
    <property type="match status" value="1"/>
</dbReference>
<dbReference type="PROSITE" id="PS01223">
    <property type="entry name" value="PROA"/>
    <property type="match status" value="1"/>
</dbReference>
<evidence type="ECO:0000256" key="4">
    <source>
        <dbReference type="ARBA" id="ARBA00022650"/>
    </source>
</evidence>
<dbReference type="InterPro" id="IPR016162">
    <property type="entry name" value="Ald_DH_N"/>
</dbReference>
<dbReference type="EC" id="1.2.1.41" evidence="2"/>
<evidence type="ECO:0000256" key="3">
    <source>
        <dbReference type="ARBA" id="ARBA00022605"/>
    </source>
</evidence>
<keyword evidence="6" id="KW-0560">Oxidoreductase</keyword>
<keyword evidence="15" id="KW-1185">Reference proteome</keyword>
<evidence type="ECO:0000256" key="6">
    <source>
        <dbReference type="ARBA" id="ARBA00023002"/>
    </source>
</evidence>
<comment type="function">
    <text evidence="8">Catalyzes the NADPH dependent reduction of L-gamma-glutamyl 5-phosphate into L-glutamate 5-semialdehyde and phosphate. The product spontaneously undergoes cyclization to form 1-pyrroline-5-carboxylate.</text>
</comment>
<protein>
    <recommendedName>
        <fullName evidence="2">glutamate-5-semialdehyde dehydrogenase</fullName>
        <ecNumber evidence="2">1.2.1.41</ecNumber>
    </recommendedName>
    <alternativeName>
        <fullName evidence="11">Glutamate-5-semialdehyde dehydrogenase</fullName>
    </alternativeName>
    <alternativeName>
        <fullName evidence="10">Glutamyl-gamma-semialdehyde dehydrogenase</fullName>
    </alternativeName>
</protein>
<evidence type="ECO:0000256" key="9">
    <source>
        <dbReference type="ARBA" id="ARBA00060997"/>
    </source>
</evidence>
<evidence type="ECO:0000313" key="15">
    <source>
        <dbReference type="Proteomes" id="UP000765509"/>
    </source>
</evidence>
<dbReference type="InterPro" id="IPR000965">
    <property type="entry name" value="GPR_dom"/>
</dbReference>
<dbReference type="InterPro" id="IPR015590">
    <property type="entry name" value="Aldehyde_DH_dom"/>
</dbReference>
<evidence type="ECO:0000256" key="11">
    <source>
        <dbReference type="ARBA" id="ARBA00077451"/>
    </source>
</evidence>
<dbReference type="FunFam" id="3.40.309.10:FF:000006">
    <property type="entry name" value="Gamma-glutamyl phosphate reductase"/>
    <property type="match status" value="1"/>
</dbReference>
<comment type="similarity">
    <text evidence="9">Belongs to the gamma-glutamyl phosphate reductase family.</text>
</comment>
<dbReference type="GO" id="GO:0008652">
    <property type="term" value="P:amino acid biosynthetic process"/>
    <property type="evidence" value="ECO:0007669"/>
    <property type="project" value="UniProtKB-KW"/>
</dbReference>
<dbReference type="InterPro" id="IPR016163">
    <property type="entry name" value="Ald_DH_C"/>
</dbReference>
<organism evidence="14 15">
    <name type="scientific">Austropuccinia psidii MF-1</name>
    <dbReference type="NCBI Taxonomy" id="1389203"/>
    <lineage>
        <taxon>Eukaryota</taxon>
        <taxon>Fungi</taxon>
        <taxon>Dikarya</taxon>
        <taxon>Basidiomycota</taxon>
        <taxon>Pucciniomycotina</taxon>
        <taxon>Pucciniomycetes</taxon>
        <taxon>Pucciniales</taxon>
        <taxon>Sphaerophragmiaceae</taxon>
        <taxon>Austropuccinia</taxon>
    </lineage>
</organism>
<evidence type="ECO:0000256" key="7">
    <source>
        <dbReference type="ARBA" id="ARBA00049024"/>
    </source>
</evidence>
<dbReference type="Gene3D" id="3.40.605.10">
    <property type="entry name" value="Aldehyde Dehydrogenase, Chain A, domain 1"/>
    <property type="match status" value="1"/>
</dbReference>
<evidence type="ECO:0000256" key="2">
    <source>
        <dbReference type="ARBA" id="ARBA00013002"/>
    </source>
</evidence>
<evidence type="ECO:0000256" key="12">
    <source>
        <dbReference type="SAM" id="MobiDB-lite"/>
    </source>
</evidence>